<proteinExistence type="predicted"/>
<reference evidence="1 2" key="1">
    <citation type="submission" date="2024-07" db="EMBL/GenBank/DDBJ databases">
        <title>Enhanced genomic and transcriptomic resources for Trichinella pseudospiralis and T. spiralis underpin the discovery of pronounced molecular differences between stages and species.</title>
        <authorList>
            <person name="Pasi K.K."/>
            <person name="La Rosa G."/>
            <person name="Gomez-Morales M.A."/>
            <person name="Tosini F."/>
            <person name="Sumanam S."/>
            <person name="Young N.D."/>
            <person name="Chang B.C."/>
            <person name="Robin G.B."/>
        </authorList>
    </citation>
    <scope>NUCLEOTIDE SEQUENCE [LARGE SCALE GENOMIC DNA]</scope>
    <source>
        <strain evidence="1">ISS534</strain>
    </source>
</reference>
<dbReference type="EMBL" id="JBEUSY010000101">
    <property type="protein sequence ID" value="KAL1245293.1"/>
    <property type="molecule type" value="Genomic_DNA"/>
</dbReference>
<evidence type="ECO:0000313" key="2">
    <source>
        <dbReference type="Proteomes" id="UP001558632"/>
    </source>
</evidence>
<evidence type="ECO:0000313" key="1">
    <source>
        <dbReference type="EMBL" id="KAL1245293.1"/>
    </source>
</evidence>
<keyword evidence="2" id="KW-1185">Reference proteome</keyword>
<dbReference type="Proteomes" id="UP001558632">
    <property type="component" value="Unassembled WGS sequence"/>
</dbReference>
<accession>A0ABR3KXF2</accession>
<organism evidence="1 2">
    <name type="scientific">Trichinella spiralis</name>
    <name type="common">Trichina worm</name>
    <dbReference type="NCBI Taxonomy" id="6334"/>
    <lineage>
        <taxon>Eukaryota</taxon>
        <taxon>Metazoa</taxon>
        <taxon>Ecdysozoa</taxon>
        <taxon>Nematoda</taxon>
        <taxon>Enoplea</taxon>
        <taxon>Dorylaimia</taxon>
        <taxon>Trichinellida</taxon>
        <taxon>Trichinellidae</taxon>
        <taxon>Trichinella</taxon>
    </lineage>
</organism>
<sequence>MARSSSEVPHVIVTQENPKTPRAINAPHLILRKPMLISSIGYFIFSYGVCMKYKGKHIALQRFFHIGISREDAVVHRLLQAKIPAVTALWTFRVRQTPVAINTKKNINGICLVRSSKEHTYFSFSIDTVLSHGK</sequence>
<protein>
    <submittedName>
        <fullName evidence="1">Uracil-DNA glycosylase</fullName>
    </submittedName>
</protein>
<name>A0ABR3KXF2_TRISP</name>
<comment type="caution">
    <text evidence="1">The sequence shown here is derived from an EMBL/GenBank/DDBJ whole genome shotgun (WGS) entry which is preliminary data.</text>
</comment>
<gene>
    <name evidence="1" type="ORF">TSPI_07486</name>
</gene>